<accession>E4YH56</accession>
<evidence type="ECO:0000313" key="1">
    <source>
        <dbReference type="EMBL" id="CBY34830.1"/>
    </source>
</evidence>
<protein>
    <submittedName>
        <fullName evidence="1">Uncharacterized protein</fullName>
    </submittedName>
</protein>
<dbReference type="EMBL" id="FN654549">
    <property type="protein sequence ID" value="CBY34830.1"/>
    <property type="molecule type" value="Genomic_DNA"/>
</dbReference>
<sequence length="129" mass="14294">MPLISKLPSLDLKKVQSNPMFSNPHGGAMGMSPMMLIDQNRLLAQHQLQQQLQQQQMMQQHQMQLAALNNQVMMGNPLIAQQGLNPSLPPSGYPAHLFQGTQPAAFDESSSTVQKIIKIALTNKSFFII</sequence>
<name>E4YH56_OIKDI</name>
<proteinExistence type="predicted"/>
<dbReference type="Proteomes" id="UP000011014">
    <property type="component" value="Unassembled WGS sequence"/>
</dbReference>
<organism evidence="1">
    <name type="scientific">Oikopleura dioica</name>
    <name type="common">Tunicate</name>
    <dbReference type="NCBI Taxonomy" id="34765"/>
    <lineage>
        <taxon>Eukaryota</taxon>
        <taxon>Metazoa</taxon>
        <taxon>Chordata</taxon>
        <taxon>Tunicata</taxon>
        <taxon>Appendicularia</taxon>
        <taxon>Copelata</taxon>
        <taxon>Oikopleuridae</taxon>
        <taxon>Oikopleura</taxon>
    </lineage>
</organism>
<reference evidence="1" key="1">
    <citation type="journal article" date="2010" name="Science">
        <title>Plasticity of animal genome architecture unmasked by rapid evolution of a pelagic tunicate.</title>
        <authorList>
            <person name="Denoeud F."/>
            <person name="Henriet S."/>
            <person name="Mungpakdee S."/>
            <person name="Aury J.M."/>
            <person name="Da Silva C."/>
            <person name="Brinkmann H."/>
            <person name="Mikhaleva J."/>
            <person name="Olsen L.C."/>
            <person name="Jubin C."/>
            <person name="Canestro C."/>
            <person name="Bouquet J.M."/>
            <person name="Danks G."/>
            <person name="Poulain J."/>
            <person name="Campsteijn C."/>
            <person name="Adamski M."/>
            <person name="Cross I."/>
            <person name="Yadetie F."/>
            <person name="Muffato M."/>
            <person name="Louis A."/>
            <person name="Butcher S."/>
            <person name="Tsagkogeorga G."/>
            <person name="Konrad A."/>
            <person name="Singh S."/>
            <person name="Jensen M.F."/>
            <person name="Cong E.H."/>
            <person name="Eikeseth-Otteraa H."/>
            <person name="Noel B."/>
            <person name="Anthouard V."/>
            <person name="Porcel B.M."/>
            <person name="Kachouri-Lafond R."/>
            <person name="Nishino A."/>
            <person name="Ugolini M."/>
            <person name="Chourrout P."/>
            <person name="Nishida H."/>
            <person name="Aasland R."/>
            <person name="Huzurbazar S."/>
            <person name="Westhof E."/>
            <person name="Delsuc F."/>
            <person name="Lehrach H."/>
            <person name="Reinhardt R."/>
            <person name="Weissenbach J."/>
            <person name="Roy S.W."/>
            <person name="Artiguenave F."/>
            <person name="Postlethwait J.H."/>
            <person name="Manak J.R."/>
            <person name="Thompson E.M."/>
            <person name="Jaillon O."/>
            <person name="Du Pasquier L."/>
            <person name="Boudinot P."/>
            <person name="Liberles D.A."/>
            <person name="Volff J.N."/>
            <person name="Philippe H."/>
            <person name="Lenhard B."/>
            <person name="Roest Crollius H."/>
            <person name="Wincker P."/>
            <person name="Chourrout D."/>
        </authorList>
    </citation>
    <scope>NUCLEOTIDE SEQUENCE [LARGE SCALE GENOMIC DNA]</scope>
</reference>
<dbReference type="AlphaFoldDB" id="E4YH56"/>
<gene>
    <name evidence="1" type="ORF">GSOID_T00024867001</name>
</gene>